<reference evidence="8" key="3">
    <citation type="submission" date="2025-09" db="UniProtKB">
        <authorList>
            <consortium name="Ensembl"/>
        </authorList>
    </citation>
    <scope>IDENTIFICATION</scope>
</reference>
<proteinExistence type="inferred from homology"/>
<keyword evidence="9" id="KW-1185">Reference proteome</keyword>
<evidence type="ECO:0000313" key="9">
    <source>
        <dbReference type="Proteomes" id="UP000265140"/>
    </source>
</evidence>
<evidence type="ECO:0000256" key="4">
    <source>
        <dbReference type="ARBA" id="ARBA00030273"/>
    </source>
</evidence>
<dbReference type="GO" id="GO:0034599">
    <property type="term" value="P:cellular response to oxidative stress"/>
    <property type="evidence" value="ECO:0007669"/>
    <property type="project" value="TreeGrafter"/>
</dbReference>
<dbReference type="PANTHER" id="PTHR42799:SF23">
    <property type="entry name" value="PEPTIDE-METHIONINE (S)-S-OXIDE REDUCTASE"/>
    <property type="match status" value="1"/>
</dbReference>
<dbReference type="InterPro" id="IPR036509">
    <property type="entry name" value="Met_Sox_Rdtase_MsrA_sf"/>
</dbReference>
<feature type="domain" description="Peptide methionine sulphoxide reductase MsrA" evidence="7">
    <location>
        <begin position="108"/>
        <end position="221"/>
    </location>
</feature>
<protein>
    <recommendedName>
        <fullName evidence="2">peptide-methionine (S)-S-oxide reductase</fullName>
        <ecNumber evidence="2">1.8.4.11</ecNumber>
    </recommendedName>
    <alternativeName>
        <fullName evidence="5">Peptide-methionine (S)-S-oxide reductase</fullName>
    </alternativeName>
    <alternativeName>
        <fullName evidence="4">Protein-methionine-S-oxide reductase</fullName>
    </alternativeName>
</protein>
<evidence type="ECO:0000256" key="5">
    <source>
        <dbReference type="ARBA" id="ARBA00030643"/>
    </source>
</evidence>
<dbReference type="Gene3D" id="3.30.1060.10">
    <property type="entry name" value="Peptide methionine sulphoxide reductase MsrA"/>
    <property type="match status" value="1"/>
</dbReference>
<dbReference type="InterPro" id="IPR002569">
    <property type="entry name" value="Met_Sox_Rdtase_MsrA_dom"/>
</dbReference>
<dbReference type="GO" id="GO:0008113">
    <property type="term" value="F:peptide-methionine (S)-S-oxide reductase activity"/>
    <property type="evidence" value="ECO:0007669"/>
    <property type="project" value="UniProtKB-EC"/>
</dbReference>
<dbReference type="NCBIfam" id="TIGR00401">
    <property type="entry name" value="msrA"/>
    <property type="match status" value="1"/>
</dbReference>
<dbReference type="Ensembl" id="ENSELUT00000107714.1">
    <property type="protein sequence ID" value="ENSELUP00000089806.1"/>
    <property type="gene ID" value="ENSELUG00000003764.3"/>
</dbReference>
<dbReference type="EC" id="1.8.4.11" evidence="2"/>
<dbReference type="SUPFAM" id="SSF55068">
    <property type="entry name" value="Peptide methionine sulfoxide reductase"/>
    <property type="match status" value="1"/>
</dbReference>
<sequence length="236" mass="26488">ERQNETGREKGVRVKENPQPHLYAISPSCSVVPSPCDWRTLLAPEALGRLPQSFLTPRFRYSSLTRRSADLESADPNHNHKCKGISDPEPVDGVDLPAYSSKPPHLPRLSLGRTGHTEVVRVLWDPEKTSFAKLLKVFWESHNPTQGMRQGNDVGTTYRSAVYTYEQEHLEQALASKHNYQKVLTEGSFGEITTEIAEAKEFFYAEDYHQQYLAKNPRGYCGLSGTGVSCPVGLQK</sequence>
<dbReference type="PANTHER" id="PTHR42799">
    <property type="entry name" value="MITOCHONDRIAL PEPTIDE METHIONINE SULFOXIDE REDUCTASE"/>
    <property type="match status" value="1"/>
</dbReference>
<evidence type="ECO:0000313" key="8">
    <source>
        <dbReference type="Ensembl" id="ENSELUP00000089806.1"/>
    </source>
</evidence>
<dbReference type="AlphaFoldDB" id="A0AAY5KM56"/>
<name>A0AAY5KM56_ESOLU</name>
<dbReference type="GO" id="GO:0005737">
    <property type="term" value="C:cytoplasm"/>
    <property type="evidence" value="ECO:0007669"/>
    <property type="project" value="TreeGrafter"/>
</dbReference>
<evidence type="ECO:0000256" key="3">
    <source>
        <dbReference type="ARBA" id="ARBA00023002"/>
    </source>
</evidence>
<reference evidence="8 9" key="1">
    <citation type="submission" date="2020-02" db="EMBL/GenBank/DDBJ databases">
        <title>Esox lucius (northern pike) genome, fEsoLuc1, primary haplotype.</title>
        <authorList>
            <person name="Myers G."/>
            <person name="Karagic N."/>
            <person name="Meyer A."/>
            <person name="Pippel M."/>
            <person name="Reichard M."/>
            <person name="Winkler S."/>
            <person name="Tracey A."/>
            <person name="Sims Y."/>
            <person name="Howe K."/>
            <person name="Rhie A."/>
            <person name="Formenti G."/>
            <person name="Durbin R."/>
            <person name="Fedrigo O."/>
            <person name="Jarvis E.D."/>
        </authorList>
    </citation>
    <scope>NUCLEOTIDE SEQUENCE [LARGE SCALE GENOMIC DNA]</scope>
</reference>
<feature type="region of interest" description="Disordered" evidence="6">
    <location>
        <begin position="71"/>
        <end position="92"/>
    </location>
</feature>
<keyword evidence="3" id="KW-0560">Oxidoreductase</keyword>
<organism evidence="8 9">
    <name type="scientific">Esox lucius</name>
    <name type="common">Northern pike</name>
    <dbReference type="NCBI Taxonomy" id="8010"/>
    <lineage>
        <taxon>Eukaryota</taxon>
        <taxon>Metazoa</taxon>
        <taxon>Chordata</taxon>
        <taxon>Craniata</taxon>
        <taxon>Vertebrata</taxon>
        <taxon>Euteleostomi</taxon>
        <taxon>Actinopterygii</taxon>
        <taxon>Neopterygii</taxon>
        <taxon>Teleostei</taxon>
        <taxon>Protacanthopterygii</taxon>
        <taxon>Esociformes</taxon>
        <taxon>Esocidae</taxon>
        <taxon>Esox</taxon>
    </lineage>
</organism>
<evidence type="ECO:0000256" key="6">
    <source>
        <dbReference type="SAM" id="MobiDB-lite"/>
    </source>
</evidence>
<accession>A0AAY5KM56</accession>
<dbReference type="InterPro" id="IPR050162">
    <property type="entry name" value="MsrA_MetSO_reductase"/>
</dbReference>
<comment type="similarity">
    <text evidence="1">Belongs to the MsrA Met sulfoxide reductase family.</text>
</comment>
<evidence type="ECO:0000256" key="2">
    <source>
        <dbReference type="ARBA" id="ARBA00012502"/>
    </source>
</evidence>
<evidence type="ECO:0000259" key="7">
    <source>
        <dbReference type="Pfam" id="PF01625"/>
    </source>
</evidence>
<dbReference type="Pfam" id="PF01625">
    <property type="entry name" value="PMSR"/>
    <property type="match status" value="1"/>
</dbReference>
<reference evidence="8" key="2">
    <citation type="submission" date="2025-08" db="UniProtKB">
        <authorList>
            <consortium name="Ensembl"/>
        </authorList>
    </citation>
    <scope>IDENTIFICATION</scope>
</reference>
<evidence type="ECO:0000256" key="1">
    <source>
        <dbReference type="ARBA" id="ARBA00005591"/>
    </source>
</evidence>
<dbReference type="GeneTree" id="ENSGT00940000165219"/>
<dbReference type="Proteomes" id="UP000265140">
    <property type="component" value="Chromosome 18"/>
</dbReference>